<organism evidence="1">
    <name type="scientific">CrAss-like virus sp. ctXt06</name>
    <dbReference type="NCBI Taxonomy" id="2825837"/>
    <lineage>
        <taxon>Viruses</taxon>
        <taxon>Duplodnaviria</taxon>
        <taxon>Heunggongvirae</taxon>
        <taxon>Uroviricota</taxon>
        <taxon>Caudoviricetes</taxon>
        <taxon>Crassvirales</taxon>
    </lineage>
</organism>
<name>A0A8S5V6J3_9CAUD</name>
<reference evidence="1" key="1">
    <citation type="journal article" date="2021" name="Proc. Natl. Acad. Sci. U.S.A.">
        <title>A Catalog of Tens of Thousands of Viruses from Human Metagenomes Reveals Hidden Associations with Chronic Diseases.</title>
        <authorList>
            <person name="Tisza M.J."/>
            <person name="Buck C.B."/>
        </authorList>
    </citation>
    <scope>NUCLEOTIDE SEQUENCE</scope>
    <source>
        <strain evidence="1">CtXt06</strain>
    </source>
</reference>
<evidence type="ECO:0000313" key="1">
    <source>
        <dbReference type="EMBL" id="DAG02369.1"/>
    </source>
</evidence>
<proteinExistence type="predicted"/>
<sequence>MINNKNYVDDDVGIKTFANKVNNRHCDEGLSSSNHGGTDNRY</sequence>
<protein>
    <submittedName>
        <fullName evidence="1">Uncharacterized protein</fullName>
    </submittedName>
</protein>
<accession>A0A8S5V6J3</accession>
<dbReference type="EMBL" id="BK016209">
    <property type="protein sequence ID" value="DAG02369.1"/>
    <property type="molecule type" value="Genomic_DNA"/>
</dbReference>